<dbReference type="GO" id="GO:0005868">
    <property type="term" value="C:cytoplasmic dynein complex"/>
    <property type="evidence" value="ECO:0007669"/>
    <property type="project" value="InterPro"/>
</dbReference>
<keyword evidence="2" id="KW-1185">Reference proteome</keyword>
<dbReference type="GO" id="GO:0005929">
    <property type="term" value="C:cilium"/>
    <property type="evidence" value="ECO:0007669"/>
    <property type="project" value="GOC"/>
</dbReference>
<accession>A0A4Y2EQZ5</accession>
<dbReference type="PANTHER" id="PTHR16022">
    <property type="entry name" value="WD REPEAT DOMAIN 60"/>
    <property type="match status" value="1"/>
</dbReference>
<comment type="caution">
    <text evidence="1">The sequence shown here is derived from an EMBL/GenBank/DDBJ whole genome shotgun (WGS) entry which is preliminary data.</text>
</comment>
<dbReference type="Gene3D" id="2.130.10.10">
    <property type="entry name" value="YVTN repeat-like/Quinoprotein amine dehydrogenase"/>
    <property type="match status" value="1"/>
</dbReference>
<dbReference type="InterPro" id="IPR036322">
    <property type="entry name" value="WD40_repeat_dom_sf"/>
</dbReference>
<dbReference type="InterPro" id="IPR001680">
    <property type="entry name" value="WD40_rpt"/>
</dbReference>
<dbReference type="SUPFAM" id="SSF50978">
    <property type="entry name" value="WD40 repeat-like"/>
    <property type="match status" value="1"/>
</dbReference>
<dbReference type="InterPro" id="IPR015943">
    <property type="entry name" value="WD40/YVTN_repeat-like_dom_sf"/>
</dbReference>
<organism evidence="1 2">
    <name type="scientific">Araneus ventricosus</name>
    <name type="common">Orbweaver spider</name>
    <name type="synonym">Epeira ventricosa</name>
    <dbReference type="NCBI Taxonomy" id="182803"/>
    <lineage>
        <taxon>Eukaryota</taxon>
        <taxon>Metazoa</taxon>
        <taxon>Ecdysozoa</taxon>
        <taxon>Arthropoda</taxon>
        <taxon>Chelicerata</taxon>
        <taxon>Arachnida</taxon>
        <taxon>Araneae</taxon>
        <taxon>Araneomorphae</taxon>
        <taxon>Entelegynae</taxon>
        <taxon>Araneoidea</taxon>
        <taxon>Araneidae</taxon>
        <taxon>Araneus</taxon>
    </lineage>
</organism>
<dbReference type="AlphaFoldDB" id="A0A4Y2EQZ5"/>
<gene>
    <name evidence="1" type="primary">Wdr60</name>
    <name evidence="1" type="ORF">AVEN_101288_1</name>
</gene>
<evidence type="ECO:0000313" key="2">
    <source>
        <dbReference type="Proteomes" id="UP000499080"/>
    </source>
</evidence>
<name>A0A4Y2EQZ5_ARAVE</name>
<protein>
    <submittedName>
        <fullName evidence="1">WD repeat-containing protein 60</fullName>
    </submittedName>
</protein>
<dbReference type="GO" id="GO:0045503">
    <property type="term" value="F:dynein light chain binding"/>
    <property type="evidence" value="ECO:0007669"/>
    <property type="project" value="InterPro"/>
</dbReference>
<dbReference type="SMART" id="SM00320">
    <property type="entry name" value="WD40"/>
    <property type="match status" value="2"/>
</dbReference>
<evidence type="ECO:0000313" key="1">
    <source>
        <dbReference type="EMBL" id="GBM31672.1"/>
    </source>
</evidence>
<dbReference type="InterPro" id="IPR042505">
    <property type="entry name" value="DYNC2I1"/>
</dbReference>
<dbReference type="GO" id="GO:0042073">
    <property type="term" value="P:intraciliary transport"/>
    <property type="evidence" value="ECO:0007669"/>
    <property type="project" value="InterPro"/>
</dbReference>
<dbReference type="PANTHER" id="PTHR16022:SF0">
    <property type="entry name" value="CYTOPLASMIC DYNEIN 2 INTERMEDIATE CHAIN 1"/>
    <property type="match status" value="1"/>
</dbReference>
<sequence length="334" mass="37459">MVDGAVMLWDLAELSSNHFQMKQDVPLILRSPTYNTALILASESHSSCIVAIQVVTSNSKEDWRSSSSKPGGSKNFHVMTLEDMGVINIWVVVEVLKPDISGMETDLGLAPGGKYRLVRSSRIPLFSLATLSVGQKMSIRTFDFKLVPIDPSRMLVTTDAGIILHVTRHSGSIEPRFYASDTEFSSEIRCIDCSPHNDDLFLVGSSDGSIKLYNTKLVRPLLEFSLGAKGEPVNLLKWSVVHPAIFCVLSSSSHIHFWNVMENSIEPFQTYQFEDCKVTWFAFGNLDRNTGHRTSDKLSNFIISKENGEVEVHSFQAKVTEEEYLKQLEYMQNL</sequence>
<dbReference type="Proteomes" id="UP000499080">
    <property type="component" value="Unassembled WGS sequence"/>
</dbReference>
<proteinExistence type="predicted"/>
<dbReference type="EMBL" id="BGPR01000690">
    <property type="protein sequence ID" value="GBM31672.1"/>
    <property type="molecule type" value="Genomic_DNA"/>
</dbReference>
<reference evidence="1 2" key="1">
    <citation type="journal article" date="2019" name="Sci. Rep.">
        <title>Orb-weaving spider Araneus ventricosus genome elucidates the spidroin gene catalogue.</title>
        <authorList>
            <person name="Kono N."/>
            <person name="Nakamura H."/>
            <person name="Ohtoshi R."/>
            <person name="Moran D.A.P."/>
            <person name="Shinohara A."/>
            <person name="Yoshida Y."/>
            <person name="Fujiwara M."/>
            <person name="Mori M."/>
            <person name="Tomita M."/>
            <person name="Arakawa K."/>
        </authorList>
    </citation>
    <scope>NUCLEOTIDE SEQUENCE [LARGE SCALE GENOMIC DNA]</scope>
</reference>
<dbReference type="OrthoDB" id="2162425at2759"/>
<dbReference type="GO" id="GO:0045504">
    <property type="term" value="F:dynein heavy chain binding"/>
    <property type="evidence" value="ECO:0007669"/>
    <property type="project" value="InterPro"/>
</dbReference>